<evidence type="ECO:0000259" key="10">
    <source>
        <dbReference type="Pfam" id="PF21463"/>
    </source>
</evidence>
<keyword evidence="2" id="KW-0800">Toxin</keyword>
<dbReference type="Gene3D" id="1.20.190.10">
    <property type="entry name" value="Pesticidal crystal protein, N-terminal domain"/>
    <property type="match status" value="1"/>
</dbReference>
<evidence type="ECO:0000256" key="2">
    <source>
        <dbReference type="ARBA" id="ARBA00022656"/>
    </source>
</evidence>
<accession>A0A9W7Q057</accession>
<dbReference type="EMBL" id="QSMZ01000047">
    <property type="protein sequence ID" value="KAA6449267.1"/>
    <property type="molecule type" value="Genomic_DNA"/>
</dbReference>
<dbReference type="Gene3D" id="2.60.120.260">
    <property type="entry name" value="Galactose-binding domain-like"/>
    <property type="match status" value="2"/>
</dbReference>
<dbReference type="Gene3D" id="2.100.10.10">
    <property type="entry name" value="Pesticidal crystal protein, central domain"/>
    <property type="match status" value="1"/>
</dbReference>
<evidence type="ECO:0000259" key="8">
    <source>
        <dbReference type="Pfam" id="PF03945"/>
    </source>
</evidence>
<evidence type="ECO:0000259" key="7">
    <source>
        <dbReference type="Pfam" id="PF03944"/>
    </source>
</evidence>
<dbReference type="InterPro" id="IPR005638">
    <property type="entry name" value="Pest_crys_dom-III"/>
</dbReference>
<dbReference type="InterPro" id="IPR001178">
    <property type="entry name" value="Pest_cryst_dom_II"/>
</dbReference>
<dbReference type="PANTHER" id="PTHR37003:SF2">
    <property type="entry name" value="PESTICIDAL CRYSTAL PROTEIN N-TERMINAL DOMAIN-CONTAINING PROTEIN"/>
    <property type="match status" value="1"/>
</dbReference>
<sequence length="1194" mass="135677">MGGTNMNCKNQNEFDIIDVTENDQTTVSQNIASNVNMQGSLANISSNYPLANNHNISLQNMNYKEYLRMSEGYGKDANSLEPVSVGRDAVFSALSITRIFLGFAGLGTIGGIVGLFSEALKWLWPNKTTDTWAVFIQEVEELINQKVTEAIVNKALAELKGLGDLIEEYIILLEKWEQNAPDLTIEELLRNKFINLNDFFIQNMPSFGVLGYEVPLLTVYAQAANLHLTVLRDADLLGKQWGMDSKVIEYYYDLQKRKTAEYSDYCVKWYNSGLDRLKGSDAMSWYNYNKFRREMTLMVLDIVALFPNHDARMYHMETTAELTRMVYTDPLGNMIYAKNEQDWRKAYGMSFDKIENECKQIGLFAWLNSIEIYTDKQGIKFHPDQSYNYWAGDITSTSYTNSSINIIDYHGNYRSSDKFIMNTKSKDIYQIISYPISYNLVNQSYYGIPKTYFNWVPMDQPTKAHTYLYSKPFSTIFHYHERNLEEELPPASTEPPQPNEYTYTHRLAYTSIIDAYYYNKPRMHQYGGIPLLGWTHRSVSHDNRIYTDKITQIPASKAANINGGMKMVKDPGFLGGDMLYMPPYNSTSATYVLTADSDIVSKSYYVRIRYASDRTNTLGISGGIYVNGQKVQDLSFAPFETLNYQEKPSKYNHFQLTSYYSNEIKIPSTKFELRLFGNGNTGNMYINKFEFIPKNMAYEIEQHLEIVKKSVSGLFTNTKEALQPGVTDYQIDQAANLIECVSAKGNGNDKQMLFDAVKVAKQLSKSRNLLQDVDFHTLNGSGNRENGWVGNTGISVVEGDSLFKNRSLRLQGARLFDTETFPTYLYQKIDESKLKPYTRYKLRGFIRSSQDLEVYLMRNDAKRAVMNVPEDLTSGITPTNAFGEVDRCLQQQSINAILQSVTSLPCGGMSSTSHQFSLTIDTGDLDYAGNPGITVALNIVSPDGYASLGNLELIEEGLLTGDDLTFAEQQNQQQQAKIKRKREETDTIYVRAKQAINNLFSDYQDQQLKYDVNISDIVSVDNILQLICDVNNKWIPAIRGMNYDTFTALKNRIQQAYNLYEARNAIQNGDFRNRLTGWDSTPNANVQSKGNSLVLVIPNWDSQVSQNVMVEPNRRYQLRVIAKKEGVGNGYVTLTDGTNCMETVTFSTYDTSALGLTDFVIKSVEILPQTNQLRVEIGETEGTFTVESVSLIRK</sequence>
<evidence type="ECO:0000256" key="1">
    <source>
        <dbReference type="ARBA" id="ARBA00007819"/>
    </source>
</evidence>
<dbReference type="Proteomes" id="UP000323321">
    <property type="component" value="Unassembled WGS sequence"/>
</dbReference>
<keyword evidence="3" id="KW-0749">Sporulation</keyword>
<reference evidence="11 12" key="1">
    <citation type="submission" date="2018-08" db="EMBL/GenBank/DDBJ databases">
        <title>Bacillus phenotypic plasticity.</title>
        <authorList>
            <person name="Hurtado E."/>
        </authorList>
    </citation>
    <scope>NUCLEOTIDE SEQUENCE [LARGE SCALE GENOMIC DNA]</scope>
    <source>
        <strain evidence="11 12">111b</strain>
    </source>
</reference>
<evidence type="ECO:0000256" key="5">
    <source>
        <dbReference type="ARBA" id="ARBA00029653"/>
    </source>
</evidence>
<dbReference type="Pfam" id="PF17997">
    <property type="entry name" value="Cry1Ac_D5"/>
    <property type="match status" value="1"/>
</dbReference>
<evidence type="ECO:0000256" key="4">
    <source>
        <dbReference type="ARBA" id="ARBA00023026"/>
    </source>
</evidence>
<dbReference type="GO" id="GO:0005102">
    <property type="term" value="F:signaling receptor binding"/>
    <property type="evidence" value="ECO:0007669"/>
    <property type="project" value="InterPro"/>
</dbReference>
<organism evidence="11 12">
    <name type="scientific">Bacillus cereus</name>
    <dbReference type="NCBI Taxonomy" id="1396"/>
    <lineage>
        <taxon>Bacteria</taxon>
        <taxon>Bacillati</taxon>
        <taxon>Bacillota</taxon>
        <taxon>Bacilli</taxon>
        <taxon>Bacillales</taxon>
        <taxon>Bacillaceae</taxon>
        <taxon>Bacillus</taxon>
        <taxon>Bacillus cereus group</taxon>
    </lineage>
</organism>
<dbReference type="Pfam" id="PF00555">
    <property type="entry name" value="Endotoxin_M"/>
    <property type="match status" value="1"/>
</dbReference>
<evidence type="ECO:0000259" key="9">
    <source>
        <dbReference type="Pfam" id="PF17997"/>
    </source>
</evidence>
<dbReference type="Pfam" id="PF03944">
    <property type="entry name" value="Endotoxin_C"/>
    <property type="match status" value="1"/>
</dbReference>
<dbReference type="InterPro" id="IPR048645">
    <property type="entry name" value="Cry1Ac-like_dom-VII"/>
</dbReference>
<dbReference type="CDD" id="cd04085">
    <property type="entry name" value="delta_endotoxin_C"/>
    <property type="match status" value="1"/>
</dbReference>
<feature type="domain" description="Pesticidal crystal protein" evidence="7">
    <location>
        <begin position="550"/>
        <end position="695"/>
    </location>
</feature>
<dbReference type="InterPro" id="IPR008979">
    <property type="entry name" value="Galactose-bd-like_sf"/>
</dbReference>
<dbReference type="InterPro" id="IPR036399">
    <property type="entry name" value="Pest_cryst_cen_dom_sf"/>
</dbReference>
<gene>
    <name evidence="11" type="ORF">DX932_29950</name>
</gene>
<comment type="caution">
    <text evidence="11">The sequence shown here is derived from an EMBL/GenBank/DDBJ whole genome shotgun (WGS) entry which is preliminary data.</text>
</comment>
<evidence type="ECO:0000313" key="12">
    <source>
        <dbReference type="Proteomes" id="UP000323321"/>
    </source>
</evidence>
<dbReference type="Pfam" id="PF03945">
    <property type="entry name" value="Endotoxin_N"/>
    <property type="match status" value="1"/>
</dbReference>
<dbReference type="GO" id="GO:0090729">
    <property type="term" value="F:toxin activity"/>
    <property type="evidence" value="ECO:0007669"/>
    <property type="project" value="UniProtKB-KW"/>
</dbReference>
<dbReference type="SUPFAM" id="SSF49785">
    <property type="entry name" value="Galactose-binding domain-like"/>
    <property type="match status" value="2"/>
</dbReference>
<feature type="domain" description="Cry1Ac-like" evidence="10">
    <location>
        <begin position="1070"/>
        <end position="1147"/>
    </location>
</feature>
<feature type="domain" description="Pesticidal crystal protein" evidence="8">
    <location>
        <begin position="109"/>
        <end position="309"/>
    </location>
</feature>
<dbReference type="InterPro" id="IPR041587">
    <property type="entry name" value="Cry_V"/>
</dbReference>
<evidence type="ECO:0000313" key="11">
    <source>
        <dbReference type="EMBL" id="KAA6449267.1"/>
    </source>
</evidence>
<dbReference type="InterPro" id="IPR038979">
    <property type="entry name" value="Pest_crys"/>
</dbReference>
<dbReference type="PANTHER" id="PTHR37003">
    <property type="entry name" value="ENDOTOXIN_N DOMAIN-CONTAINING PROTEIN-RELATED"/>
    <property type="match status" value="1"/>
</dbReference>
<dbReference type="SUPFAM" id="SSF51096">
    <property type="entry name" value="delta-Endotoxin (insectocide), middle domain"/>
    <property type="match status" value="1"/>
</dbReference>
<evidence type="ECO:0000259" key="6">
    <source>
        <dbReference type="Pfam" id="PF00555"/>
    </source>
</evidence>
<dbReference type="Pfam" id="PF21463">
    <property type="entry name" value="Cry1Ac_dom-VII"/>
    <property type="match status" value="1"/>
</dbReference>
<dbReference type="GO" id="GO:0030435">
    <property type="term" value="P:sporulation resulting in formation of a cellular spore"/>
    <property type="evidence" value="ECO:0007669"/>
    <property type="project" value="UniProtKB-KW"/>
</dbReference>
<dbReference type="SUPFAM" id="SSF56849">
    <property type="entry name" value="delta-Endotoxin (insectocide), N-terminal domain"/>
    <property type="match status" value="1"/>
</dbReference>
<name>A0A9W7Q057_BACCE</name>
<dbReference type="InterPro" id="IPR036716">
    <property type="entry name" value="Pest_crys_N_sf"/>
</dbReference>
<feature type="domain" description="Pesticidal crystal protein Cry" evidence="9">
    <location>
        <begin position="770"/>
        <end position="957"/>
    </location>
</feature>
<dbReference type="InterPro" id="IPR005639">
    <property type="entry name" value="Pest_crys_dom_I"/>
</dbReference>
<feature type="domain" description="Pesticidal crystal protein" evidence="6">
    <location>
        <begin position="318"/>
        <end position="540"/>
    </location>
</feature>
<keyword evidence="4" id="KW-0843">Virulence</keyword>
<protein>
    <recommendedName>
        <fullName evidence="5">Crystaline entomocidal protoxin</fullName>
    </recommendedName>
</protein>
<comment type="similarity">
    <text evidence="1">Belongs to the delta endotoxin family.</text>
</comment>
<proteinExistence type="inferred from homology"/>
<dbReference type="AlphaFoldDB" id="A0A9W7Q057"/>
<dbReference type="GO" id="GO:0001907">
    <property type="term" value="P:symbiont-mediated killing of host cell"/>
    <property type="evidence" value="ECO:0007669"/>
    <property type="project" value="InterPro"/>
</dbReference>
<evidence type="ECO:0000256" key="3">
    <source>
        <dbReference type="ARBA" id="ARBA00022969"/>
    </source>
</evidence>